<sequence length="24" mass="2714">DCLVPYINYFDFVPAAIPTETLIV</sequence>
<organism evidence="1">
    <name type="scientific">marine sediment metagenome</name>
    <dbReference type="NCBI Taxonomy" id="412755"/>
    <lineage>
        <taxon>unclassified sequences</taxon>
        <taxon>metagenomes</taxon>
        <taxon>ecological metagenomes</taxon>
    </lineage>
</organism>
<gene>
    <name evidence="1" type="ORF">LCGC14_2843370</name>
</gene>
<reference evidence="1" key="1">
    <citation type="journal article" date="2015" name="Nature">
        <title>Complex archaea that bridge the gap between prokaryotes and eukaryotes.</title>
        <authorList>
            <person name="Spang A."/>
            <person name="Saw J.H."/>
            <person name="Jorgensen S.L."/>
            <person name="Zaremba-Niedzwiedzka K."/>
            <person name="Martijn J."/>
            <person name="Lind A.E."/>
            <person name="van Eijk R."/>
            <person name="Schleper C."/>
            <person name="Guy L."/>
            <person name="Ettema T.J."/>
        </authorList>
    </citation>
    <scope>NUCLEOTIDE SEQUENCE</scope>
</reference>
<protein>
    <submittedName>
        <fullName evidence="1">Uncharacterized protein</fullName>
    </submittedName>
</protein>
<evidence type="ECO:0000313" key="1">
    <source>
        <dbReference type="EMBL" id="KKK78456.1"/>
    </source>
</evidence>
<proteinExistence type="predicted"/>
<comment type="caution">
    <text evidence="1">The sequence shown here is derived from an EMBL/GenBank/DDBJ whole genome shotgun (WGS) entry which is preliminary data.</text>
</comment>
<dbReference type="AlphaFoldDB" id="A0A0F9B1N8"/>
<dbReference type="EMBL" id="LAZR01054483">
    <property type="protein sequence ID" value="KKK78456.1"/>
    <property type="molecule type" value="Genomic_DNA"/>
</dbReference>
<accession>A0A0F9B1N8</accession>
<feature type="non-terminal residue" evidence="1">
    <location>
        <position position="1"/>
    </location>
</feature>
<name>A0A0F9B1N8_9ZZZZ</name>